<name>A0A4R3UM93_9BURK</name>
<gene>
    <name evidence="1" type="ORF">EV686_11726</name>
</gene>
<dbReference type="AlphaFoldDB" id="A0A4R3UM93"/>
<comment type="caution">
    <text evidence="1">The sequence shown here is derived from an EMBL/GenBank/DDBJ whole genome shotgun (WGS) entry which is preliminary data.</text>
</comment>
<proteinExistence type="predicted"/>
<dbReference type="RefSeq" id="WP_132478405.1">
    <property type="nucleotide sequence ID" value="NZ_JBHRVM010000001.1"/>
</dbReference>
<organism evidence="1 2">
    <name type="scientific">Paracandidimonas soli</name>
    <dbReference type="NCBI Taxonomy" id="1917182"/>
    <lineage>
        <taxon>Bacteria</taxon>
        <taxon>Pseudomonadati</taxon>
        <taxon>Pseudomonadota</taxon>
        <taxon>Betaproteobacteria</taxon>
        <taxon>Burkholderiales</taxon>
        <taxon>Alcaligenaceae</taxon>
        <taxon>Paracandidimonas</taxon>
    </lineage>
</organism>
<dbReference type="OrthoDB" id="7186930at2"/>
<accession>A0A4R3UM93</accession>
<dbReference type="EMBL" id="SMBX01000017">
    <property type="protein sequence ID" value="TCU91630.1"/>
    <property type="molecule type" value="Genomic_DNA"/>
</dbReference>
<dbReference type="Proteomes" id="UP000294692">
    <property type="component" value="Unassembled WGS sequence"/>
</dbReference>
<sequence>MTDKVFSISDLDVRSIANDGVEVEITNADGIGLGVYMTILGEQSDVVEKFLIELSDKRAAEALRGRDKKTPTISAERALNDEIASAAVRVIGWRGLKEEFSKENLDKLLRSNRGIVRQIIAASVDDSRFTKA</sequence>
<evidence type="ECO:0000313" key="1">
    <source>
        <dbReference type="EMBL" id="TCU91630.1"/>
    </source>
</evidence>
<reference evidence="1 2" key="1">
    <citation type="submission" date="2019-03" db="EMBL/GenBank/DDBJ databases">
        <title>Genomic Encyclopedia of Type Strains, Phase IV (KMG-IV): sequencing the most valuable type-strain genomes for metagenomic binning, comparative biology and taxonomic classification.</title>
        <authorList>
            <person name="Goeker M."/>
        </authorList>
    </citation>
    <scope>NUCLEOTIDE SEQUENCE [LARGE SCALE GENOMIC DNA]</scope>
    <source>
        <strain evidence="1 2">DSM 100048</strain>
    </source>
</reference>
<evidence type="ECO:0000313" key="2">
    <source>
        <dbReference type="Proteomes" id="UP000294692"/>
    </source>
</evidence>
<evidence type="ECO:0008006" key="3">
    <source>
        <dbReference type="Google" id="ProtNLM"/>
    </source>
</evidence>
<protein>
    <recommendedName>
        <fullName evidence="3">Tail assembly chaperone</fullName>
    </recommendedName>
</protein>
<keyword evidence="2" id="KW-1185">Reference proteome</keyword>